<dbReference type="STRING" id="230819.A0A5C3LC13"/>
<protein>
    <recommendedName>
        <fullName evidence="3">Carbohydrate esterase family 16 protein</fullName>
    </recommendedName>
</protein>
<dbReference type="InterPro" id="IPR036514">
    <property type="entry name" value="SGNH_hydro_sf"/>
</dbReference>
<organism evidence="1 2">
    <name type="scientific">Coprinopsis marcescibilis</name>
    <name type="common">Agaric fungus</name>
    <name type="synonym">Psathyrella marcescibilis</name>
    <dbReference type="NCBI Taxonomy" id="230819"/>
    <lineage>
        <taxon>Eukaryota</taxon>
        <taxon>Fungi</taxon>
        <taxon>Dikarya</taxon>
        <taxon>Basidiomycota</taxon>
        <taxon>Agaricomycotina</taxon>
        <taxon>Agaricomycetes</taxon>
        <taxon>Agaricomycetidae</taxon>
        <taxon>Agaricales</taxon>
        <taxon>Agaricineae</taxon>
        <taxon>Psathyrellaceae</taxon>
        <taxon>Coprinopsis</taxon>
    </lineage>
</organism>
<dbReference type="EMBL" id="ML210147">
    <property type="protein sequence ID" value="TFK29983.1"/>
    <property type="molecule type" value="Genomic_DNA"/>
</dbReference>
<dbReference type="SUPFAM" id="SSF52266">
    <property type="entry name" value="SGNH hydrolase"/>
    <property type="match status" value="1"/>
</dbReference>
<dbReference type="GO" id="GO:0016788">
    <property type="term" value="F:hydrolase activity, acting on ester bonds"/>
    <property type="evidence" value="ECO:0007669"/>
    <property type="project" value="InterPro"/>
</dbReference>
<sequence>MSTVIGVSPSWPGFSGIRKLFVFGASYCSTSHSRAAFSEKYHPTADNPLGVPFPGDTWNEQGLPNWVGHLISKHSPQPRYNPHAQDGQDEAHKERPFLVYNYALGGDTVRGVSRQVLKEFIPTVGTKPMWAPWNERDSLFFTFVGINDTGMSDDHGTNINKLIGLQEKLYQAGARNFVFCDLPPVDNAPAYFSTAIGRHIAQGRQLDLSDSTSSGETTFQRWNAILLERLREFSAGHLDCTVLLFSTHQTFTAVLEDLTSYGFSSGDEHLAGGTFWHDHLHPTSKMHDLMAHFLSEFLGEVPVEDSLSL</sequence>
<accession>A0A5C3LC13</accession>
<dbReference type="Gene3D" id="3.40.50.1110">
    <property type="entry name" value="SGNH hydrolase"/>
    <property type="match status" value="1"/>
</dbReference>
<dbReference type="AlphaFoldDB" id="A0A5C3LC13"/>
<keyword evidence="2" id="KW-1185">Reference proteome</keyword>
<reference evidence="1 2" key="1">
    <citation type="journal article" date="2019" name="Nat. Ecol. Evol.">
        <title>Megaphylogeny resolves global patterns of mushroom evolution.</title>
        <authorList>
            <person name="Varga T."/>
            <person name="Krizsan K."/>
            <person name="Foldi C."/>
            <person name="Dima B."/>
            <person name="Sanchez-Garcia M."/>
            <person name="Sanchez-Ramirez S."/>
            <person name="Szollosi G.J."/>
            <person name="Szarkandi J.G."/>
            <person name="Papp V."/>
            <person name="Albert L."/>
            <person name="Andreopoulos W."/>
            <person name="Angelini C."/>
            <person name="Antonin V."/>
            <person name="Barry K.W."/>
            <person name="Bougher N.L."/>
            <person name="Buchanan P."/>
            <person name="Buyck B."/>
            <person name="Bense V."/>
            <person name="Catcheside P."/>
            <person name="Chovatia M."/>
            <person name="Cooper J."/>
            <person name="Damon W."/>
            <person name="Desjardin D."/>
            <person name="Finy P."/>
            <person name="Geml J."/>
            <person name="Haridas S."/>
            <person name="Hughes K."/>
            <person name="Justo A."/>
            <person name="Karasinski D."/>
            <person name="Kautmanova I."/>
            <person name="Kiss B."/>
            <person name="Kocsube S."/>
            <person name="Kotiranta H."/>
            <person name="LaButti K.M."/>
            <person name="Lechner B.E."/>
            <person name="Liimatainen K."/>
            <person name="Lipzen A."/>
            <person name="Lukacs Z."/>
            <person name="Mihaltcheva S."/>
            <person name="Morgado L.N."/>
            <person name="Niskanen T."/>
            <person name="Noordeloos M.E."/>
            <person name="Ohm R.A."/>
            <person name="Ortiz-Santana B."/>
            <person name="Ovrebo C."/>
            <person name="Racz N."/>
            <person name="Riley R."/>
            <person name="Savchenko A."/>
            <person name="Shiryaev A."/>
            <person name="Soop K."/>
            <person name="Spirin V."/>
            <person name="Szebenyi C."/>
            <person name="Tomsovsky M."/>
            <person name="Tulloss R.E."/>
            <person name="Uehling J."/>
            <person name="Grigoriev I.V."/>
            <person name="Vagvolgyi C."/>
            <person name="Papp T."/>
            <person name="Martin F.M."/>
            <person name="Miettinen O."/>
            <person name="Hibbett D.S."/>
            <person name="Nagy L.G."/>
        </authorList>
    </citation>
    <scope>NUCLEOTIDE SEQUENCE [LARGE SCALE GENOMIC DNA]</scope>
    <source>
        <strain evidence="1 2">CBS 121175</strain>
    </source>
</reference>
<dbReference type="Pfam" id="PF00657">
    <property type="entry name" value="Lipase_GDSL"/>
    <property type="match status" value="1"/>
</dbReference>
<dbReference type="OrthoDB" id="1600564at2759"/>
<evidence type="ECO:0008006" key="3">
    <source>
        <dbReference type="Google" id="ProtNLM"/>
    </source>
</evidence>
<evidence type="ECO:0000313" key="2">
    <source>
        <dbReference type="Proteomes" id="UP000307440"/>
    </source>
</evidence>
<dbReference type="InterPro" id="IPR001087">
    <property type="entry name" value="GDSL"/>
</dbReference>
<dbReference type="Proteomes" id="UP000307440">
    <property type="component" value="Unassembled WGS sequence"/>
</dbReference>
<gene>
    <name evidence="1" type="ORF">FA15DRAFT_699549</name>
</gene>
<proteinExistence type="predicted"/>
<name>A0A5C3LC13_COPMA</name>
<evidence type="ECO:0000313" key="1">
    <source>
        <dbReference type="EMBL" id="TFK29983.1"/>
    </source>
</evidence>